<dbReference type="PANTHER" id="PTHR13627:SF31">
    <property type="entry name" value="RIBITOL 5-PHOSPHATE TRANSFERASE FKRP"/>
    <property type="match status" value="1"/>
</dbReference>
<dbReference type="Proteomes" id="UP000007350">
    <property type="component" value="Unassembled WGS sequence"/>
</dbReference>
<name>K2MEF5_TRYCR</name>
<protein>
    <recommendedName>
        <fullName evidence="2">LicD/FKTN/FKRP nucleotidyltransferase domain-containing protein</fullName>
    </recommendedName>
</protein>
<organism evidence="3 4">
    <name type="scientific">Trypanosoma cruzi marinkellei</name>
    <dbReference type="NCBI Taxonomy" id="85056"/>
    <lineage>
        <taxon>Eukaryota</taxon>
        <taxon>Discoba</taxon>
        <taxon>Euglenozoa</taxon>
        <taxon>Kinetoplastea</taxon>
        <taxon>Metakinetoplastina</taxon>
        <taxon>Trypanosomatida</taxon>
        <taxon>Trypanosomatidae</taxon>
        <taxon>Trypanosoma</taxon>
        <taxon>Schizotrypanum</taxon>
    </lineage>
</organism>
<dbReference type="InterPro" id="IPR007074">
    <property type="entry name" value="LicD/FKTN/FKRP_NTP_transf"/>
</dbReference>
<feature type="domain" description="LicD/FKTN/FKRP nucleotidyltransferase" evidence="2">
    <location>
        <begin position="119"/>
        <end position="167"/>
    </location>
</feature>
<evidence type="ECO:0000313" key="4">
    <source>
        <dbReference type="Proteomes" id="UP000007350"/>
    </source>
</evidence>
<dbReference type="OrthoDB" id="444255at2759"/>
<dbReference type="AlphaFoldDB" id="K2MEF5"/>
<dbReference type="EMBL" id="AHKC01009102">
    <property type="protein sequence ID" value="EKF33608.1"/>
    <property type="molecule type" value="Genomic_DNA"/>
</dbReference>
<reference evidence="3 4" key="1">
    <citation type="journal article" date="2012" name="BMC Genomics">
        <title>Comparative genomic analysis of human infective Trypanosoma cruzi lineages with the bat-restricted subspecies T. cruzi marinkellei.</title>
        <authorList>
            <person name="Franzen O."/>
            <person name="Talavera-Lopez C."/>
            <person name="Ochaya S."/>
            <person name="Butler C.E."/>
            <person name="Messenger L.A."/>
            <person name="Lewis M.D."/>
            <person name="Llewellyn M.S."/>
            <person name="Marinkelle C.J."/>
            <person name="Tyler K.M."/>
            <person name="Miles M.A."/>
            <person name="Andersson B."/>
        </authorList>
    </citation>
    <scope>NUCLEOTIDE SEQUENCE [LARGE SCALE GENOMIC DNA]</scope>
    <source>
        <strain evidence="3 4">B7</strain>
    </source>
</reference>
<evidence type="ECO:0000256" key="1">
    <source>
        <dbReference type="SAM" id="Phobius"/>
    </source>
</evidence>
<keyword evidence="1" id="KW-0812">Transmembrane</keyword>
<accession>K2MEF5</accession>
<dbReference type="GO" id="GO:0009100">
    <property type="term" value="P:glycoprotein metabolic process"/>
    <property type="evidence" value="ECO:0007669"/>
    <property type="project" value="UniProtKB-ARBA"/>
</dbReference>
<feature type="transmembrane region" description="Helical" evidence="1">
    <location>
        <begin position="75"/>
        <end position="101"/>
    </location>
</feature>
<dbReference type="InterPro" id="IPR052613">
    <property type="entry name" value="LicD_transferase"/>
</dbReference>
<dbReference type="Pfam" id="PF04991">
    <property type="entry name" value="LicD"/>
    <property type="match status" value="1"/>
</dbReference>
<keyword evidence="1" id="KW-1133">Transmembrane helix</keyword>
<dbReference type="PANTHER" id="PTHR13627">
    <property type="entry name" value="FUKUTIN RELATED PROTEIN"/>
    <property type="match status" value="1"/>
</dbReference>
<sequence>MVLSALSTYVYISFLLVWQSFPPCFSFPYYAGLFYGLTISKRFPLNFFLEKKGNQNVKPIMIKGYPKSGETLGLYWTRAIVVVLLGIVVYVAVTYCFHVYYDREAAFRNALTCSMRFLEENKIVFWLQNGTLLGSTRLGRLVLWDADLDIGFKRSDDTDKVLAMMNELDSRCFGVVSTVRMGLQNPVRVFRKCTKRICAEFHETIVNDGVVISVDGSSPEKELFPLQRCTVADVVSHCPHNAPYYLKEAYGGDWLTRSLTELFQ</sequence>
<gene>
    <name evidence="3" type="ORF">MOQ_002521</name>
</gene>
<keyword evidence="4" id="KW-1185">Reference proteome</keyword>
<keyword evidence="1" id="KW-0472">Membrane</keyword>
<evidence type="ECO:0000259" key="2">
    <source>
        <dbReference type="Pfam" id="PF04991"/>
    </source>
</evidence>
<comment type="caution">
    <text evidence="3">The sequence shown here is derived from an EMBL/GenBank/DDBJ whole genome shotgun (WGS) entry which is preliminary data.</text>
</comment>
<evidence type="ECO:0000313" key="3">
    <source>
        <dbReference type="EMBL" id="EKF33608.1"/>
    </source>
</evidence>
<proteinExistence type="predicted"/>